<accession>A0A151IZF8</accession>
<evidence type="ECO:0000313" key="4">
    <source>
        <dbReference type="Proteomes" id="UP000078492"/>
    </source>
</evidence>
<dbReference type="InterPro" id="IPR055469">
    <property type="entry name" value="DUF7041"/>
</dbReference>
<dbReference type="AlphaFoldDB" id="A0A151IZF8"/>
<organism evidence="3 4">
    <name type="scientific">Trachymyrmex cornetzi</name>
    <dbReference type="NCBI Taxonomy" id="471704"/>
    <lineage>
        <taxon>Eukaryota</taxon>
        <taxon>Metazoa</taxon>
        <taxon>Ecdysozoa</taxon>
        <taxon>Arthropoda</taxon>
        <taxon>Hexapoda</taxon>
        <taxon>Insecta</taxon>
        <taxon>Pterygota</taxon>
        <taxon>Neoptera</taxon>
        <taxon>Endopterygota</taxon>
        <taxon>Hymenoptera</taxon>
        <taxon>Apocrita</taxon>
        <taxon>Aculeata</taxon>
        <taxon>Formicoidea</taxon>
        <taxon>Formicidae</taxon>
        <taxon>Myrmicinae</taxon>
        <taxon>Trachymyrmex</taxon>
    </lineage>
</organism>
<protein>
    <recommendedName>
        <fullName evidence="2">DUF7041 domain-containing protein</fullName>
    </recommendedName>
</protein>
<feature type="region of interest" description="Disordered" evidence="1">
    <location>
        <begin position="146"/>
        <end position="166"/>
    </location>
</feature>
<dbReference type="PANTHER" id="PTHR33327">
    <property type="entry name" value="ENDONUCLEASE"/>
    <property type="match status" value="1"/>
</dbReference>
<feature type="non-terminal residue" evidence="3">
    <location>
        <position position="1"/>
    </location>
</feature>
<evidence type="ECO:0000313" key="3">
    <source>
        <dbReference type="EMBL" id="KYN14496.1"/>
    </source>
</evidence>
<feature type="compositionally biased region" description="Polar residues" evidence="1">
    <location>
        <begin position="103"/>
        <end position="112"/>
    </location>
</feature>
<reference evidence="3 4" key="1">
    <citation type="submission" date="2015-09" db="EMBL/GenBank/DDBJ databases">
        <title>Trachymyrmex cornetzi WGS genome.</title>
        <authorList>
            <person name="Nygaard S."/>
            <person name="Hu H."/>
            <person name="Boomsma J."/>
            <person name="Zhang G."/>
        </authorList>
    </citation>
    <scope>NUCLEOTIDE SEQUENCE [LARGE SCALE GENOMIC DNA]</scope>
    <source>
        <strain evidence="3">Tcor2-1</strain>
        <tissue evidence="3">Whole body</tissue>
    </source>
</reference>
<gene>
    <name evidence="3" type="ORF">ALC57_13302</name>
</gene>
<dbReference type="Proteomes" id="UP000078492">
    <property type="component" value="Unassembled WGS sequence"/>
</dbReference>
<feature type="compositionally biased region" description="Basic and acidic residues" evidence="1">
    <location>
        <begin position="149"/>
        <end position="158"/>
    </location>
</feature>
<feature type="domain" description="DUF7041" evidence="2">
    <location>
        <begin position="14"/>
        <end position="71"/>
    </location>
</feature>
<keyword evidence="4" id="KW-1185">Reference proteome</keyword>
<name>A0A151IZF8_9HYME</name>
<dbReference type="STRING" id="471704.A0A151IZF8"/>
<dbReference type="PANTHER" id="PTHR33327:SF3">
    <property type="entry name" value="RNA-DIRECTED DNA POLYMERASE"/>
    <property type="match status" value="1"/>
</dbReference>
<sequence length="166" mass="19315">ETPSEINAYRVPKIPPFWANDPEVWFATVEASFQVAKVTDDTIKFHIILVNADTAILSHIKDLIMNPPASQVSSINKTSEHSLLEQLVQSMNTLLRERKSRTQFRSPSNSYQPMRRRNRSRSANEKCFYHRKFGSKAYRCQQPYNWIDGKPRKTKETFPDGSGRRR</sequence>
<feature type="region of interest" description="Disordered" evidence="1">
    <location>
        <begin position="100"/>
        <end position="123"/>
    </location>
</feature>
<dbReference type="Pfam" id="PF23055">
    <property type="entry name" value="DUF7041"/>
    <property type="match status" value="1"/>
</dbReference>
<evidence type="ECO:0000259" key="2">
    <source>
        <dbReference type="Pfam" id="PF23055"/>
    </source>
</evidence>
<dbReference type="EMBL" id="KQ980696">
    <property type="protein sequence ID" value="KYN14496.1"/>
    <property type="molecule type" value="Genomic_DNA"/>
</dbReference>
<proteinExistence type="predicted"/>
<evidence type="ECO:0000256" key="1">
    <source>
        <dbReference type="SAM" id="MobiDB-lite"/>
    </source>
</evidence>